<gene>
    <name evidence="2" type="ORF">AA0117_g12233</name>
</gene>
<name>A0A4Q4N095_ALTAL</name>
<feature type="compositionally biased region" description="Pro residues" evidence="1">
    <location>
        <begin position="396"/>
        <end position="409"/>
    </location>
</feature>
<proteinExistence type="predicted"/>
<dbReference type="EMBL" id="PDXD01000067">
    <property type="protein sequence ID" value="RYN65029.1"/>
    <property type="molecule type" value="Genomic_DNA"/>
</dbReference>
<accession>A0A4Q4N095</accession>
<evidence type="ECO:0008006" key="4">
    <source>
        <dbReference type="Google" id="ProtNLM"/>
    </source>
</evidence>
<feature type="compositionally biased region" description="Basic and acidic residues" evidence="1">
    <location>
        <begin position="517"/>
        <end position="526"/>
    </location>
</feature>
<dbReference type="AlphaFoldDB" id="A0A4Q4N095"/>
<evidence type="ECO:0000256" key="1">
    <source>
        <dbReference type="SAM" id="MobiDB-lite"/>
    </source>
</evidence>
<sequence>MAPTPHRIAQTSTELKKLAKKNGPRLNERQQKQLEREAELEQRAARARKAEESRKAAKKKREEKEAKEARARQQIGVGLATQLAGYSHTQAQLKNGMEAFLGLSRKKEEEKRKKNLELTKKLEEIAEQMEKEPWDDDDEEDTVVDLPETTASSGQQWADDDLDDDTLLEAHDMVMSDPVEELQPVVQPSESVAPIAPAPPAVVQPLVPVHPIALAPLAAPSPPPQPIPAQDDREFARTHGPINKAIEAALDKLPEPLIELLSQDLSLKTPDWDPSLGLLHKLNPVGLPPHRLRVKVGCTVTVLRDLNTSSQLSKSQHLRVLRCENDRLECLVLDGQLQGTKTFLTRVPFIAKYKNLDQHPFQRTQFPIRVAIDYTPSGVPRDTSRSGFKLPSIPGRMPPPSLARKPTPPAVKAKPTTNQNPGFKLPGAPASKSSSFTAVEPTSVLKKTSSVPLPPTDCWDDFFESSTQVSRELASEATPAVKEPPKPSTITLPSVVDDMPPISTQDFDFSLDDLDEEPRKEEEKCKVAPVTHVAPSKVSAPLQANSGTPRPAQRPMSLPLPSELAKPSVNPTSKPVKPLTAGPVRTDAAVTQKESTPRASANSSRPLTTSRPPKKIAGKCLNPGPFAYGNLQEQLAKLRASQLPKSMTGPYAKRKATTTPSGQSASPPAKKQCAPTPTPPLKLSAAAPRTSQCFEDFAMSTQEVASFFDDDDDNMSFRSSPPITV</sequence>
<feature type="region of interest" description="Disordered" evidence="1">
    <location>
        <begin position="473"/>
        <end position="621"/>
    </location>
</feature>
<evidence type="ECO:0000313" key="2">
    <source>
        <dbReference type="EMBL" id="RYN65029.1"/>
    </source>
</evidence>
<feature type="region of interest" description="Disordered" evidence="1">
    <location>
        <begin position="642"/>
        <end position="688"/>
    </location>
</feature>
<comment type="caution">
    <text evidence="2">The sequence shown here is derived from an EMBL/GenBank/DDBJ whole genome shotgun (WGS) entry which is preliminary data.</text>
</comment>
<feature type="region of interest" description="Disordered" evidence="1">
    <location>
        <begin position="1"/>
        <end position="72"/>
    </location>
</feature>
<reference evidence="3" key="1">
    <citation type="journal article" date="2019" name="bioRxiv">
        <title>Genomics, evolutionary history and diagnostics of the Alternaria alternata species group including apple and Asian pear pathotypes.</title>
        <authorList>
            <person name="Armitage A.D."/>
            <person name="Cockerton H.M."/>
            <person name="Sreenivasaprasad S."/>
            <person name="Woodhall J.W."/>
            <person name="Lane C.R."/>
            <person name="Harrison R.J."/>
            <person name="Clarkson J.P."/>
        </authorList>
    </citation>
    <scope>NUCLEOTIDE SEQUENCE [LARGE SCALE GENOMIC DNA]</scope>
    <source>
        <strain evidence="3">FERA 1177</strain>
    </source>
</reference>
<evidence type="ECO:0000313" key="3">
    <source>
        <dbReference type="Proteomes" id="UP000291422"/>
    </source>
</evidence>
<feature type="compositionally biased region" description="Polar residues" evidence="1">
    <location>
        <begin position="592"/>
        <end position="611"/>
    </location>
</feature>
<protein>
    <recommendedName>
        <fullName evidence="4">ATP-dependent DNA helicase</fullName>
    </recommendedName>
</protein>
<feature type="compositionally biased region" description="Polar residues" evidence="1">
    <location>
        <begin position="657"/>
        <end position="666"/>
    </location>
</feature>
<feature type="compositionally biased region" description="Basic and acidic residues" evidence="1">
    <location>
        <begin position="26"/>
        <end position="71"/>
    </location>
</feature>
<organism evidence="2 3">
    <name type="scientific">Alternaria alternata</name>
    <name type="common">Alternaria rot fungus</name>
    <name type="synonym">Torula alternata</name>
    <dbReference type="NCBI Taxonomy" id="5599"/>
    <lineage>
        <taxon>Eukaryota</taxon>
        <taxon>Fungi</taxon>
        <taxon>Dikarya</taxon>
        <taxon>Ascomycota</taxon>
        <taxon>Pezizomycotina</taxon>
        <taxon>Dothideomycetes</taxon>
        <taxon>Pleosporomycetidae</taxon>
        <taxon>Pleosporales</taxon>
        <taxon>Pleosporineae</taxon>
        <taxon>Pleosporaceae</taxon>
        <taxon>Alternaria</taxon>
        <taxon>Alternaria sect. Alternaria</taxon>
        <taxon>Alternaria alternata complex</taxon>
    </lineage>
</organism>
<dbReference type="Proteomes" id="UP000291422">
    <property type="component" value="Unassembled WGS sequence"/>
</dbReference>
<feature type="region of interest" description="Disordered" evidence="1">
    <location>
        <begin position="377"/>
        <end position="451"/>
    </location>
</feature>